<protein>
    <submittedName>
        <fullName evidence="1">Uncharacterized protein</fullName>
    </submittedName>
</protein>
<dbReference type="AlphaFoldDB" id="A0A6C0HNJ8"/>
<reference evidence="1" key="1">
    <citation type="journal article" date="2020" name="Nature">
        <title>Giant virus diversity and host interactions through global metagenomics.</title>
        <authorList>
            <person name="Schulz F."/>
            <person name="Roux S."/>
            <person name="Paez-Espino D."/>
            <person name="Jungbluth S."/>
            <person name="Walsh D.A."/>
            <person name="Denef V.J."/>
            <person name="McMahon K.D."/>
            <person name="Konstantinidis K.T."/>
            <person name="Eloe-Fadrosh E.A."/>
            <person name="Kyrpides N.C."/>
            <person name="Woyke T."/>
        </authorList>
    </citation>
    <scope>NUCLEOTIDE SEQUENCE</scope>
    <source>
        <strain evidence="1">GVMAG-M-3300023184-161</strain>
    </source>
</reference>
<name>A0A6C0HNJ8_9ZZZZ</name>
<accession>A0A6C0HNJ8</accession>
<evidence type="ECO:0000313" key="1">
    <source>
        <dbReference type="EMBL" id="QHT82232.1"/>
    </source>
</evidence>
<dbReference type="EMBL" id="MN739997">
    <property type="protein sequence ID" value="QHT82232.1"/>
    <property type="molecule type" value="Genomic_DNA"/>
</dbReference>
<proteinExistence type="predicted"/>
<organism evidence="1">
    <name type="scientific">viral metagenome</name>
    <dbReference type="NCBI Taxonomy" id="1070528"/>
    <lineage>
        <taxon>unclassified sequences</taxon>
        <taxon>metagenomes</taxon>
        <taxon>organismal metagenomes</taxon>
    </lineage>
</organism>
<sequence length="75" mass="8799">MEEEKINIIMRQTTYTAEESSNKLTHFNGDVLNVLRDYLNIYQSNKSDKSANVPASVNQQIYKEFHELFKSPKMK</sequence>